<sequence length="212" mass="22327">MSECCGCGKVVDVAGMQAKQRKVLVIVLLINLATFVMMALAAWHSHSSSLLSGSLDNLGDALTYAVSLAVVGASAHLKGRVALLKGFLILGAAIAVGVQIVWRLAHPGVPIFESMGVAALLNLAANAVCLWLLTPYRAGDINMASAWECSRNDIYEGVAVILAAALVWAFGAGWPDLVIAAALLVLFLRSAVRVLRAAWRESRPSAPPRVTI</sequence>
<keyword evidence="3 5" id="KW-1133">Transmembrane helix</keyword>
<dbReference type="Pfam" id="PF01545">
    <property type="entry name" value="Cation_efflux"/>
    <property type="match status" value="1"/>
</dbReference>
<keyword evidence="8" id="KW-1185">Reference proteome</keyword>
<evidence type="ECO:0000259" key="6">
    <source>
        <dbReference type="Pfam" id="PF01545"/>
    </source>
</evidence>
<feature type="transmembrane region" description="Helical" evidence="5">
    <location>
        <begin position="111"/>
        <end position="133"/>
    </location>
</feature>
<evidence type="ECO:0000256" key="5">
    <source>
        <dbReference type="SAM" id="Phobius"/>
    </source>
</evidence>
<dbReference type="RefSeq" id="WP_162337858.1">
    <property type="nucleotide sequence ID" value="NZ_JBHSRQ010000011.1"/>
</dbReference>
<feature type="transmembrane region" description="Helical" evidence="5">
    <location>
        <begin position="23"/>
        <end position="41"/>
    </location>
</feature>
<evidence type="ECO:0000313" key="8">
    <source>
        <dbReference type="Proteomes" id="UP000781710"/>
    </source>
</evidence>
<dbReference type="Proteomes" id="UP000781710">
    <property type="component" value="Unassembled WGS sequence"/>
</dbReference>
<dbReference type="Gene3D" id="1.20.1510.10">
    <property type="entry name" value="Cation efflux protein transmembrane domain"/>
    <property type="match status" value="1"/>
</dbReference>
<dbReference type="SUPFAM" id="SSF161111">
    <property type="entry name" value="Cation efflux protein transmembrane domain-like"/>
    <property type="match status" value="1"/>
</dbReference>
<dbReference type="InterPro" id="IPR058533">
    <property type="entry name" value="Cation_efflux_TM"/>
</dbReference>
<accession>A0ABQ6ZGZ5</accession>
<evidence type="ECO:0000256" key="4">
    <source>
        <dbReference type="ARBA" id="ARBA00023136"/>
    </source>
</evidence>
<gene>
    <name evidence="7" type="ORF">CSC78_10665</name>
</gene>
<proteinExistence type="predicted"/>
<reference evidence="7 8" key="1">
    <citation type="submission" date="2017-10" db="EMBL/GenBank/DDBJ databases">
        <title>Whole genome sequencing of members of genus Pseudoxanthomonas.</title>
        <authorList>
            <person name="Kumar S."/>
            <person name="Bansal K."/>
            <person name="Kaur A."/>
            <person name="Patil P."/>
            <person name="Sharma S."/>
            <person name="Patil P.B."/>
        </authorList>
    </citation>
    <scope>NUCLEOTIDE SEQUENCE [LARGE SCALE GENOMIC DNA]</scope>
    <source>
        <strain evidence="7 8">DSM 17109</strain>
    </source>
</reference>
<evidence type="ECO:0000313" key="7">
    <source>
        <dbReference type="EMBL" id="KAF1724998.1"/>
    </source>
</evidence>
<comment type="subcellular location">
    <subcellularLocation>
        <location evidence="1">Membrane</location>
        <topology evidence="1">Multi-pass membrane protein</topology>
    </subcellularLocation>
</comment>
<feature type="transmembrane region" description="Helical" evidence="5">
    <location>
        <begin position="86"/>
        <end position="105"/>
    </location>
</feature>
<comment type="caution">
    <text evidence="7">The sequence shown here is derived from an EMBL/GenBank/DDBJ whole genome shotgun (WGS) entry which is preliminary data.</text>
</comment>
<feature type="transmembrane region" description="Helical" evidence="5">
    <location>
        <begin position="177"/>
        <end position="195"/>
    </location>
</feature>
<protein>
    <submittedName>
        <fullName evidence="7">Cation transporter</fullName>
    </submittedName>
</protein>
<feature type="domain" description="Cation efflux protein transmembrane" evidence="6">
    <location>
        <begin position="24"/>
        <end position="198"/>
    </location>
</feature>
<organism evidence="7 8">
    <name type="scientific">Pseudoxanthomonas japonensis</name>
    <dbReference type="NCBI Taxonomy" id="69284"/>
    <lineage>
        <taxon>Bacteria</taxon>
        <taxon>Pseudomonadati</taxon>
        <taxon>Pseudomonadota</taxon>
        <taxon>Gammaproteobacteria</taxon>
        <taxon>Lysobacterales</taxon>
        <taxon>Lysobacteraceae</taxon>
        <taxon>Pseudoxanthomonas</taxon>
    </lineage>
</organism>
<evidence type="ECO:0000256" key="2">
    <source>
        <dbReference type="ARBA" id="ARBA00022692"/>
    </source>
</evidence>
<evidence type="ECO:0000256" key="3">
    <source>
        <dbReference type="ARBA" id="ARBA00022989"/>
    </source>
</evidence>
<name>A0ABQ6ZGZ5_9GAMM</name>
<feature type="transmembrane region" description="Helical" evidence="5">
    <location>
        <begin position="61"/>
        <end position="79"/>
    </location>
</feature>
<keyword evidence="2 5" id="KW-0812">Transmembrane</keyword>
<feature type="transmembrane region" description="Helical" evidence="5">
    <location>
        <begin position="154"/>
        <end position="171"/>
    </location>
</feature>
<keyword evidence="4 5" id="KW-0472">Membrane</keyword>
<dbReference type="InterPro" id="IPR027469">
    <property type="entry name" value="Cation_efflux_TMD_sf"/>
</dbReference>
<evidence type="ECO:0000256" key="1">
    <source>
        <dbReference type="ARBA" id="ARBA00004141"/>
    </source>
</evidence>
<dbReference type="EMBL" id="PDWW01000013">
    <property type="protein sequence ID" value="KAF1724998.1"/>
    <property type="molecule type" value="Genomic_DNA"/>
</dbReference>